<protein>
    <submittedName>
        <fullName evidence="1">Uncharacterized protein</fullName>
    </submittedName>
</protein>
<evidence type="ECO:0000313" key="1">
    <source>
        <dbReference type="EMBL" id="TRD15225.1"/>
    </source>
</evidence>
<organism evidence="1 2">
    <name type="scientific">Palleronia caenipelagi</name>
    <dbReference type="NCBI Taxonomy" id="2489174"/>
    <lineage>
        <taxon>Bacteria</taxon>
        <taxon>Pseudomonadati</taxon>
        <taxon>Pseudomonadota</taxon>
        <taxon>Alphaproteobacteria</taxon>
        <taxon>Rhodobacterales</taxon>
        <taxon>Roseobacteraceae</taxon>
        <taxon>Palleronia</taxon>
    </lineage>
</organism>
<gene>
    <name evidence="1" type="ORF">FEV53_17295</name>
</gene>
<accession>A0A547PM53</accession>
<reference evidence="1 2" key="1">
    <citation type="submission" date="2019-06" db="EMBL/GenBank/DDBJ databases">
        <title>Paenimaribius caenipelagi gen. nov., sp. nov., isolated from a tidal flat.</title>
        <authorList>
            <person name="Yoon J.-H."/>
        </authorList>
    </citation>
    <scope>NUCLEOTIDE SEQUENCE [LARGE SCALE GENOMIC DNA]</scope>
    <source>
        <strain evidence="1 2">JBTF-M29</strain>
    </source>
</reference>
<proteinExistence type="predicted"/>
<comment type="caution">
    <text evidence="1">The sequence shown here is derived from an EMBL/GenBank/DDBJ whole genome shotgun (WGS) entry which is preliminary data.</text>
</comment>
<evidence type="ECO:0000313" key="2">
    <source>
        <dbReference type="Proteomes" id="UP000318590"/>
    </source>
</evidence>
<dbReference type="Proteomes" id="UP000318590">
    <property type="component" value="Unassembled WGS sequence"/>
</dbReference>
<name>A0A547PM53_9RHOB</name>
<sequence length="272" mass="31827">MNNFENIYKSIRRALSKRPRNHYLDVRVLVKVDRDNPIDIYAAERLLDLQKRFFQTPGINDRIIFRELPRNCDPVQFAIVDGSEYIGSNIQEEYFNEELDLILNTAAPGKNFVCGELEEEFRKSERLFDSHWRKCPKLKVPTSQISARRLKYFLSRFTRLKNIKNEREFQLVLLGYLQGQYDPSLIDIEVTTGATRIDLLIGQRPHNERIGIEVKFGMKDCDIHRTVGQMRDYYSEYEELLLVSGDPCYSGQRRIDLANELSEIGVSLIEVP</sequence>
<keyword evidence="2" id="KW-1185">Reference proteome</keyword>
<dbReference type="AlphaFoldDB" id="A0A547PM53"/>
<dbReference type="EMBL" id="VFSV01000051">
    <property type="protein sequence ID" value="TRD15225.1"/>
    <property type="molecule type" value="Genomic_DNA"/>
</dbReference>
<dbReference type="RefSeq" id="WP_142836005.1">
    <property type="nucleotide sequence ID" value="NZ_VFSV01000051.1"/>
</dbReference>